<dbReference type="Proteomes" id="UP000319769">
    <property type="component" value="Unassembled WGS sequence"/>
</dbReference>
<evidence type="ECO:0000256" key="2">
    <source>
        <dbReference type="ARBA" id="ARBA00023015"/>
    </source>
</evidence>
<dbReference type="GO" id="GO:0003677">
    <property type="term" value="F:DNA binding"/>
    <property type="evidence" value="ECO:0007669"/>
    <property type="project" value="UniProtKB-KW"/>
</dbReference>
<evidence type="ECO:0000313" key="6">
    <source>
        <dbReference type="EMBL" id="KAA9151241.1"/>
    </source>
</evidence>
<dbReference type="PANTHER" id="PTHR30346:SF0">
    <property type="entry name" value="HCA OPERON TRANSCRIPTIONAL ACTIVATOR HCAR"/>
    <property type="match status" value="1"/>
</dbReference>
<dbReference type="PRINTS" id="PR00039">
    <property type="entry name" value="HTHLYSR"/>
</dbReference>
<dbReference type="PANTHER" id="PTHR30346">
    <property type="entry name" value="TRANSCRIPTIONAL DUAL REGULATOR HCAR-RELATED"/>
    <property type="match status" value="1"/>
</dbReference>
<evidence type="ECO:0000313" key="7">
    <source>
        <dbReference type="Proteomes" id="UP000319769"/>
    </source>
</evidence>
<comment type="similarity">
    <text evidence="1">Belongs to the LysR transcriptional regulatory family.</text>
</comment>
<keyword evidence="4" id="KW-0804">Transcription</keyword>
<sequence length="214" mass="23914">MPVPDLDLRLVRYFVAVAEYGNVGRAAGALHVAQPSLSRQIDRLEALVGVRLLERTPRGTRLTDSGEVFLRQARELLRCAERAVTQARARAGIRRITIGHSGNLIITPAVTELRKRHPEAGISTRAVEWDEPRAALLEHRNDIVLARLPFPSAELDIEVLYEEERGLVVPACHCLAGRKSLVLNDFRDEPLVRFADPELDAWWTIDPRPDGTPA</sequence>
<dbReference type="InterPro" id="IPR036388">
    <property type="entry name" value="WH-like_DNA-bd_sf"/>
</dbReference>
<keyword evidence="2" id="KW-0805">Transcription regulation</keyword>
<dbReference type="InterPro" id="IPR036390">
    <property type="entry name" value="WH_DNA-bd_sf"/>
</dbReference>
<feature type="non-terminal residue" evidence="6">
    <location>
        <position position="214"/>
    </location>
</feature>
<dbReference type="Gene3D" id="3.40.190.290">
    <property type="match status" value="1"/>
</dbReference>
<proteinExistence type="inferred from homology"/>
<dbReference type="CDD" id="cd05466">
    <property type="entry name" value="PBP2_LTTR_substrate"/>
    <property type="match status" value="1"/>
</dbReference>
<keyword evidence="3" id="KW-0238">DNA-binding</keyword>
<dbReference type="Pfam" id="PF00126">
    <property type="entry name" value="HTH_1"/>
    <property type="match status" value="1"/>
</dbReference>
<dbReference type="FunFam" id="1.10.10.10:FF:000001">
    <property type="entry name" value="LysR family transcriptional regulator"/>
    <property type="match status" value="1"/>
</dbReference>
<evidence type="ECO:0000259" key="5">
    <source>
        <dbReference type="PROSITE" id="PS50931"/>
    </source>
</evidence>
<gene>
    <name evidence="6" type="ORF">FPZ12_039225</name>
</gene>
<protein>
    <submittedName>
        <fullName evidence="6">LysR family transcriptional regulator</fullName>
    </submittedName>
</protein>
<accession>A0A5N0UP05</accession>
<dbReference type="InterPro" id="IPR005119">
    <property type="entry name" value="LysR_subst-bd"/>
</dbReference>
<evidence type="ECO:0000256" key="4">
    <source>
        <dbReference type="ARBA" id="ARBA00023163"/>
    </source>
</evidence>
<comment type="caution">
    <text evidence="6">The sequence shown here is derived from an EMBL/GenBank/DDBJ whole genome shotgun (WGS) entry which is preliminary data.</text>
</comment>
<dbReference type="Gene3D" id="1.10.10.10">
    <property type="entry name" value="Winged helix-like DNA-binding domain superfamily/Winged helix DNA-binding domain"/>
    <property type="match status" value="1"/>
</dbReference>
<keyword evidence="7" id="KW-1185">Reference proteome</keyword>
<dbReference type="GO" id="GO:0032993">
    <property type="term" value="C:protein-DNA complex"/>
    <property type="evidence" value="ECO:0007669"/>
    <property type="project" value="TreeGrafter"/>
</dbReference>
<dbReference type="Pfam" id="PF03466">
    <property type="entry name" value="LysR_substrate"/>
    <property type="match status" value="1"/>
</dbReference>
<dbReference type="InterPro" id="IPR000847">
    <property type="entry name" value="LysR_HTH_N"/>
</dbReference>
<dbReference type="SUPFAM" id="SSF53850">
    <property type="entry name" value="Periplasmic binding protein-like II"/>
    <property type="match status" value="1"/>
</dbReference>
<feature type="domain" description="HTH lysR-type" evidence="5">
    <location>
        <begin position="6"/>
        <end position="63"/>
    </location>
</feature>
<dbReference type="SUPFAM" id="SSF46785">
    <property type="entry name" value="Winged helix' DNA-binding domain"/>
    <property type="match status" value="1"/>
</dbReference>
<dbReference type="RefSeq" id="WP_144755815.1">
    <property type="nucleotide sequence ID" value="NZ_VMNW02000103.1"/>
</dbReference>
<name>A0A5N0UP05_9PSEU</name>
<dbReference type="EMBL" id="VMNW02000103">
    <property type="protein sequence ID" value="KAA9151241.1"/>
    <property type="molecule type" value="Genomic_DNA"/>
</dbReference>
<dbReference type="PROSITE" id="PS50931">
    <property type="entry name" value="HTH_LYSR"/>
    <property type="match status" value="1"/>
</dbReference>
<organism evidence="6 7">
    <name type="scientific">Amycolatopsis acidicola</name>
    <dbReference type="NCBI Taxonomy" id="2596893"/>
    <lineage>
        <taxon>Bacteria</taxon>
        <taxon>Bacillati</taxon>
        <taxon>Actinomycetota</taxon>
        <taxon>Actinomycetes</taxon>
        <taxon>Pseudonocardiales</taxon>
        <taxon>Pseudonocardiaceae</taxon>
        <taxon>Amycolatopsis</taxon>
    </lineage>
</organism>
<reference evidence="6" key="1">
    <citation type="submission" date="2019-09" db="EMBL/GenBank/DDBJ databases">
        <authorList>
            <person name="Teo W.F.A."/>
            <person name="Duangmal K."/>
        </authorList>
    </citation>
    <scope>NUCLEOTIDE SEQUENCE [LARGE SCALE GENOMIC DNA]</scope>
    <source>
        <strain evidence="6">K81G1</strain>
    </source>
</reference>
<dbReference type="OrthoDB" id="4140098at2"/>
<dbReference type="AlphaFoldDB" id="A0A5N0UP05"/>
<evidence type="ECO:0000256" key="1">
    <source>
        <dbReference type="ARBA" id="ARBA00009437"/>
    </source>
</evidence>
<evidence type="ECO:0000256" key="3">
    <source>
        <dbReference type="ARBA" id="ARBA00023125"/>
    </source>
</evidence>
<dbReference type="GO" id="GO:0003700">
    <property type="term" value="F:DNA-binding transcription factor activity"/>
    <property type="evidence" value="ECO:0007669"/>
    <property type="project" value="InterPro"/>
</dbReference>